<reference evidence="2 3" key="1">
    <citation type="submission" date="2023-02" db="EMBL/GenBank/DDBJ databases">
        <title>LHISI_Scaffold_Assembly.</title>
        <authorList>
            <person name="Stuart O.P."/>
            <person name="Cleave R."/>
            <person name="Magrath M.J.L."/>
            <person name="Mikheyev A.S."/>
        </authorList>
    </citation>
    <scope>NUCLEOTIDE SEQUENCE [LARGE SCALE GENOMIC DNA]</scope>
    <source>
        <strain evidence="2">Daus_M_001</strain>
        <tissue evidence="2">Leg muscle</tissue>
    </source>
</reference>
<evidence type="ECO:0008006" key="4">
    <source>
        <dbReference type="Google" id="ProtNLM"/>
    </source>
</evidence>
<protein>
    <recommendedName>
        <fullName evidence="4">Gag protein</fullName>
    </recommendedName>
</protein>
<proteinExistence type="predicted"/>
<organism evidence="2 3">
    <name type="scientific">Dryococelus australis</name>
    <dbReference type="NCBI Taxonomy" id="614101"/>
    <lineage>
        <taxon>Eukaryota</taxon>
        <taxon>Metazoa</taxon>
        <taxon>Ecdysozoa</taxon>
        <taxon>Arthropoda</taxon>
        <taxon>Hexapoda</taxon>
        <taxon>Insecta</taxon>
        <taxon>Pterygota</taxon>
        <taxon>Neoptera</taxon>
        <taxon>Polyneoptera</taxon>
        <taxon>Phasmatodea</taxon>
        <taxon>Verophasmatodea</taxon>
        <taxon>Anareolatae</taxon>
        <taxon>Phasmatidae</taxon>
        <taxon>Eurycanthinae</taxon>
        <taxon>Dryococelus</taxon>
    </lineage>
</organism>
<evidence type="ECO:0000313" key="3">
    <source>
        <dbReference type="Proteomes" id="UP001159363"/>
    </source>
</evidence>
<feature type="region of interest" description="Disordered" evidence="1">
    <location>
        <begin position="44"/>
        <end position="95"/>
    </location>
</feature>
<dbReference type="EMBL" id="JARBHB010000002">
    <property type="protein sequence ID" value="KAJ8892428.1"/>
    <property type="molecule type" value="Genomic_DNA"/>
</dbReference>
<keyword evidence="3" id="KW-1185">Reference proteome</keyword>
<dbReference type="Proteomes" id="UP001159363">
    <property type="component" value="Chromosome 2"/>
</dbReference>
<evidence type="ECO:0000256" key="1">
    <source>
        <dbReference type="SAM" id="MobiDB-lite"/>
    </source>
</evidence>
<comment type="caution">
    <text evidence="2">The sequence shown here is derived from an EMBL/GenBank/DDBJ whole genome shotgun (WGS) entry which is preliminary data.</text>
</comment>
<accession>A0ABQ9I705</accession>
<gene>
    <name evidence="2" type="ORF">PR048_005008</name>
</gene>
<name>A0ABQ9I705_9NEOP</name>
<feature type="compositionally biased region" description="Polar residues" evidence="1">
    <location>
        <begin position="45"/>
        <end position="55"/>
    </location>
</feature>
<evidence type="ECO:0000313" key="2">
    <source>
        <dbReference type="EMBL" id="KAJ8892428.1"/>
    </source>
</evidence>
<sequence length="121" mass="13604">MKDGFLWEPNLDLIKCIKISSAAKLADIQTRQLKGKSEVFGVQKASATPRQATSHSQDHQVPHSSFTGRGVRNDVREFQRNNSSFQTTGDCSSQSQCKACGKMHLWDTCPSYRKQCHKCDK</sequence>
<feature type="compositionally biased region" description="Polar residues" evidence="1">
    <location>
        <begin position="80"/>
        <end position="95"/>
    </location>
</feature>